<dbReference type="PANTHER" id="PTHR40112">
    <property type="entry name" value="H2HPP ISOMERASE"/>
    <property type="match status" value="1"/>
</dbReference>
<accession>A0AA40ZVT0</accession>
<protein>
    <submittedName>
        <fullName evidence="3">Cupin domain-containing protein</fullName>
    </submittedName>
</protein>
<evidence type="ECO:0000259" key="2">
    <source>
        <dbReference type="Pfam" id="PF07883"/>
    </source>
</evidence>
<evidence type="ECO:0000313" key="3">
    <source>
        <dbReference type="EMBL" id="MBM6858185.1"/>
    </source>
</evidence>
<dbReference type="PANTHER" id="PTHR40112:SF1">
    <property type="entry name" value="H2HPP ISOMERASE"/>
    <property type="match status" value="1"/>
</dbReference>
<sequence length="144" mass="16184">MKTFKTLVSVFALSALFATSSCTQQQNQKEMDNHSNVFMYENDMEWEPAGEGVTRQIVGYNENIMMVKVKFEKGGVGTAHTHKHTQVTYVVSGAFEFTIGNEKKVVKAGDALYMEPNVEHGCVCLEAGLLIDCFNPYRDDFLKK</sequence>
<dbReference type="Proteomes" id="UP000698924">
    <property type="component" value="Unassembled WGS sequence"/>
</dbReference>
<dbReference type="InterPro" id="IPR011051">
    <property type="entry name" value="RmlC_Cupin_sf"/>
</dbReference>
<dbReference type="InterPro" id="IPR013096">
    <property type="entry name" value="Cupin_2"/>
</dbReference>
<proteinExistence type="predicted"/>
<feature type="signal peptide" evidence="1">
    <location>
        <begin position="1"/>
        <end position="23"/>
    </location>
</feature>
<dbReference type="EMBL" id="JACJMO010000019">
    <property type="protein sequence ID" value="MBM6858185.1"/>
    <property type="molecule type" value="Genomic_DNA"/>
</dbReference>
<dbReference type="InterPro" id="IPR052535">
    <property type="entry name" value="Bacilysin_H2HPP_isomerase"/>
</dbReference>
<comment type="caution">
    <text evidence="3">The sequence shown here is derived from an EMBL/GenBank/DDBJ whole genome shotgun (WGS) entry which is preliminary data.</text>
</comment>
<evidence type="ECO:0000256" key="1">
    <source>
        <dbReference type="SAM" id="SignalP"/>
    </source>
</evidence>
<keyword evidence="4" id="KW-1185">Reference proteome</keyword>
<gene>
    <name evidence="3" type="ORF">H6D15_11345</name>
</gene>
<reference evidence="3 4" key="1">
    <citation type="journal article" date="2021" name="Sci. Rep.">
        <title>The distribution of antibiotic resistance genes in chicken gut microbiota commensals.</title>
        <authorList>
            <person name="Juricova H."/>
            <person name="Matiasovicova J."/>
            <person name="Kubasova T."/>
            <person name="Cejkova D."/>
            <person name="Rychlik I."/>
        </authorList>
    </citation>
    <scope>NUCLEOTIDE SEQUENCE [LARGE SCALE GENOMIC DNA]</scope>
    <source>
        <strain evidence="3 4">An421</strain>
    </source>
</reference>
<dbReference type="AlphaFoldDB" id="A0AA40ZVT0"/>
<dbReference type="CDD" id="cd02238">
    <property type="entry name" value="cupin_KdgF"/>
    <property type="match status" value="1"/>
</dbReference>
<name>A0AA40ZVT0_9BACT</name>
<feature type="chain" id="PRO_5041248197" evidence="1">
    <location>
        <begin position="24"/>
        <end position="144"/>
    </location>
</feature>
<evidence type="ECO:0000313" key="4">
    <source>
        <dbReference type="Proteomes" id="UP000698924"/>
    </source>
</evidence>
<dbReference type="PROSITE" id="PS51257">
    <property type="entry name" value="PROKAR_LIPOPROTEIN"/>
    <property type="match status" value="1"/>
</dbReference>
<dbReference type="InterPro" id="IPR014710">
    <property type="entry name" value="RmlC-like_jellyroll"/>
</dbReference>
<organism evidence="3 4">
    <name type="scientific">Caecibacteroides pullorum</name>
    <dbReference type="NCBI Taxonomy" id="2725562"/>
    <lineage>
        <taxon>Bacteria</taxon>
        <taxon>Pseudomonadati</taxon>
        <taxon>Bacteroidota</taxon>
        <taxon>Bacteroidia</taxon>
        <taxon>Bacteroidales</taxon>
        <taxon>Bacteroidaceae</taxon>
        <taxon>Caecibacteroides</taxon>
    </lineage>
</organism>
<dbReference type="Pfam" id="PF07883">
    <property type="entry name" value="Cupin_2"/>
    <property type="match status" value="1"/>
</dbReference>
<dbReference type="SUPFAM" id="SSF51182">
    <property type="entry name" value="RmlC-like cupins"/>
    <property type="match status" value="1"/>
</dbReference>
<feature type="domain" description="Cupin type-2" evidence="2">
    <location>
        <begin position="69"/>
        <end position="124"/>
    </location>
</feature>
<keyword evidence="1" id="KW-0732">Signal</keyword>
<dbReference type="Gene3D" id="2.60.120.10">
    <property type="entry name" value="Jelly Rolls"/>
    <property type="match status" value="1"/>
</dbReference>